<dbReference type="HAMAP" id="MF_01103">
    <property type="entry name" value="UPF0291"/>
    <property type="match status" value="1"/>
</dbReference>
<dbReference type="PATRIC" id="fig|411473.3.peg.1469"/>
<dbReference type="HOGENOM" id="CLU_173137_2_1_9"/>
<dbReference type="EMBL" id="AWVF01000228">
    <property type="protein sequence ID" value="ERJ94916.1"/>
    <property type="molecule type" value="Genomic_DNA"/>
</dbReference>
<dbReference type="InterPro" id="IPR009242">
    <property type="entry name" value="DUF896"/>
</dbReference>
<dbReference type="RefSeq" id="WP_021683273.1">
    <property type="nucleotide sequence ID" value="NZ_KI260475.1"/>
</dbReference>
<evidence type="ECO:0000313" key="5">
    <source>
        <dbReference type="Proteomes" id="UP000016662"/>
    </source>
</evidence>
<dbReference type="PANTHER" id="PTHR37300">
    <property type="entry name" value="UPF0291 PROTEIN CBO2609/CLC_2481"/>
    <property type="match status" value="1"/>
</dbReference>
<evidence type="ECO:0000256" key="2">
    <source>
        <dbReference type="HAMAP-Rule" id="MF_01103"/>
    </source>
</evidence>
<comment type="caution">
    <text evidence="4">The sequence shown here is derived from an EMBL/GenBank/DDBJ whole genome shotgun (WGS) entry which is preliminary data.</text>
</comment>
<organism evidence="4 5">
    <name type="scientific">Ruminococcus callidus ATCC 27760</name>
    <dbReference type="NCBI Taxonomy" id="411473"/>
    <lineage>
        <taxon>Bacteria</taxon>
        <taxon>Bacillati</taxon>
        <taxon>Bacillota</taxon>
        <taxon>Clostridia</taxon>
        <taxon>Eubacteriales</taxon>
        <taxon>Oscillospiraceae</taxon>
        <taxon>Ruminococcus</taxon>
    </lineage>
</organism>
<proteinExistence type="inferred from homology"/>
<comment type="subcellular location">
    <subcellularLocation>
        <location evidence="2">Cytoplasm</location>
    </subcellularLocation>
</comment>
<gene>
    <name evidence="4" type="ORF">RUMCAL_01794</name>
</gene>
<dbReference type="Proteomes" id="UP000016662">
    <property type="component" value="Unassembled WGS sequence"/>
</dbReference>
<dbReference type="AlphaFoldDB" id="U2K8S8"/>
<keyword evidence="1 2" id="KW-0963">Cytoplasm</keyword>
<dbReference type="OrthoDB" id="390105at2"/>
<evidence type="ECO:0000313" key="4">
    <source>
        <dbReference type="EMBL" id="ERJ94916.1"/>
    </source>
</evidence>
<dbReference type="GO" id="GO:0005737">
    <property type="term" value="C:cytoplasm"/>
    <property type="evidence" value="ECO:0007669"/>
    <property type="project" value="UniProtKB-SubCell"/>
</dbReference>
<sequence length="74" mass="8443">MDDKKIARINELAKKSRTEEGLTPAEQEEQNALRLEYRRSVIGNLKGQLDNTVVIRPDGSSYRPADKDKDKSKK</sequence>
<keyword evidence="5" id="KW-1185">Reference proteome</keyword>
<evidence type="ECO:0000256" key="1">
    <source>
        <dbReference type="ARBA" id="ARBA00022490"/>
    </source>
</evidence>
<dbReference type="Gene3D" id="1.10.287.540">
    <property type="entry name" value="Helix hairpin bin"/>
    <property type="match status" value="1"/>
</dbReference>
<evidence type="ECO:0000256" key="3">
    <source>
        <dbReference type="SAM" id="MobiDB-lite"/>
    </source>
</evidence>
<feature type="compositionally biased region" description="Basic and acidic residues" evidence="3">
    <location>
        <begin position="64"/>
        <end position="74"/>
    </location>
</feature>
<name>U2K8S8_9FIRM</name>
<dbReference type="SUPFAM" id="SSF158221">
    <property type="entry name" value="YnzC-like"/>
    <property type="match status" value="1"/>
</dbReference>
<dbReference type="Pfam" id="PF05979">
    <property type="entry name" value="DUF896"/>
    <property type="match status" value="1"/>
</dbReference>
<dbReference type="PANTHER" id="PTHR37300:SF1">
    <property type="entry name" value="UPF0291 PROTEIN YNZC"/>
    <property type="match status" value="1"/>
</dbReference>
<protein>
    <recommendedName>
        <fullName evidence="2">UPF0291 protein RUMCAL_01794</fullName>
    </recommendedName>
</protein>
<accession>U2K8S8</accession>
<reference evidence="4 5" key="1">
    <citation type="submission" date="2013-07" db="EMBL/GenBank/DDBJ databases">
        <authorList>
            <person name="Weinstock G."/>
            <person name="Sodergren E."/>
            <person name="Wylie T."/>
            <person name="Fulton L."/>
            <person name="Fulton R."/>
            <person name="Fronick C."/>
            <person name="O'Laughlin M."/>
            <person name="Godfrey J."/>
            <person name="Miner T."/>
            <person name="Herter B."/>
            <person name="Appelbaum E."/>
            <person name="Cordes M."/>
            <person name="Lek S."/>
            <person name="Wollam A."/>
            <person name="Pepin K.H."/>
            <person name="Palsikar V.B."/>
            <person name="Mitreva M."/>
            <person name="Wilson R.K."/>
        </authorList>
    </citation>
    <scope>NUCLEOTIDE SEQUENCE [LARGE SCALE GENOMIC DNA]</scope>
    <source>
        <strain evidence="4 5">ATCC 27760</strain>
    </source>
</reference>
<feature type="region of interest" description="Disordered" evidence="3">
    <location>
        <begin position="1"/>
        <end position="29"/>
    </location>
</feature>
<feature type="region of interest" description="Disordered" evidence="3">
    <location>
        <begin position="54"/>
        <end position="74"/>
    </location>
</feature>
<dbReference type="eggNOG" id="COG4224">
    <property type="taxonomic scope" value="Bacteria"/>
</dbReference>
<feature type="compositionally biased region" description="Basic and acidic residues" evidence="3">
    <location>
        <begin position="1"/>
        <end position="20"/>
    </location>
</feature>
<comment type="similarity">
    <text evidence="2">Belongs to the UPF0291 family.</text>
</comment>